<dbReference type="KEGG" id="cci:CC1G_03244"/>
<evidence type="ECO:0000313" key="2">
    <source>
        <dbReference type="Proteomes" id="UP000001861"/>
    </source>
</evidence>
<dbReference type="EMBL" id="AACS02000003">
    <property type="protein sequence ID" value="EAU91076.2"/>
    <property type="molecule type" value="Genomic_DNA"/>
</dbReference>
<dbReference type="RefSeq" id="XP_001830707.2">
    <property type="nucleotide sequence ID" value="XM_001830655.2"/>
</dbReference>
<dbReference type="AlphaFoldDB" id="A8N7A1"/>
<dbReference type="GeneID" id="6007151"/>
<organism evidence="1 2">
    <name type="scientific">Coprinopsis cinerea (strain Okayama-7 / 130 / ATCC MYA-4618 / FGSC 9003)</name>
    <name type="common">Inky cap fungus</name>
    <name type="synonym">Hormographiella aspergillata</name>
    <dbReference type="NCBI Taxonomy" id="240176"/>
    <lineage>
        <taxon>Eukaryota</taxon>
        <taxon>Fungi</taxon>
        <taxon>Dikarya</taxon>
        <taxon>Basidiomycota</taxon>
        <taxon>Agaricomycotina</taxon>
        <taxon>Agaricomycetes</taxon>
        <taxon>Agaricomycetidae</taxon>
        <taxon>Agaricales</taxon>
        <taxon>Agaricineae</taxon>
        <taxon>Psathyrellaceae</taxon>
        <taxon>Coprinopsis</taxon>
    </lineage>
</organism>
<evidence type="ECO:0000313" key="1">
    <source>
        <dbReference type="EMBL" id="EAU91076.2"/>
    </source>
</evidence>
<dbReference type="InParanoid" id="A8N7A1"/>
<keyword evidence="2" id="KW-1185">Reference proteome</keyword>
<name>A8N7A1_COPC7</name>
<dbReference type="Proteomes" id="UP000001861">
    <property type="component" value="Unassembled WGS sequence"/>
</dbReference>
<sequence length="69" mass="7698">MSGGLQGECNDFKVSEDWFGRTENPSAPGCVNVLIHPGIRSLGKQHVKLPRDFEATRSHLKQMSEFDPN</sequence>
<reference evidence="1 2" key="1">
    <citation type="journal article" date="2010" name="Proc. Natl. Acad. Sci. U.S.A.">
        <title>Insights into evolution of multicellular fungi from the assembled chromosomes of the mushroom Coprinopsis cinerea (Coprinus cinereus).</title>
        <authorList>
            <person name="Stajich J.E."/>
            <person name="Wilke S.K."/>
            <person name="Ahren D."/>
            <person name="Au C.H."/>
            <person name="Birren B.W."/>
            <person name="Borodovsky M."/>
            <person name="Burns C."/>
            <person name="Canback B."/>
            <person name="Casselton L.A."/>
            <person name="Cheng C.K."/>
            <person name="Deng J."/>
            <person name="Dietrich F.S."/>
            <person name="Fargo D.C."/>
            <person name="Farman M.L."/>
            <person name="Gathman A.C."/>
            <person name="Goldberg J."/>
            <person name="Guigo R."/>
            <person name="Hoegger P.J."/>
            <person name="Hooker J.B."/>
            <person name="Huggins A."/>
            <person name="James T.Y."/>
            <person name="Kamada T."/>
            <person name="Kilaru S."/>
            <person name="Kodira C."/>
            <person name="Kues U."/>
            <person name="Kupfer D."/>
            <person name="Kwan H.S."/>
            <person name="Lomsadze A."/>
            <person name="Li W."/>
            <person name="Lilly W.W."/>
            <person name="Ma L.J."/>
            <person name="Mackey A.J."/>
            <person name="Manning G."/>
            <person name="Martin F."/>
            <person name="Muraguchi H."/>
            <person name="Natvig D.O."/>
            <person name="Palmerini H."/>
            <person name="Ramesh M.A."/>
            <person name="Rehmeyer C.J."/>
            <person name="Roe B.A."/>
            <person name="Shenoy N."/>
            <person name="Stanke M."/>
            <person name="Ter-Hovhannisyan V."/>
            <person name="Tunlid A."/>
            <person name="Velagapudi R."/>
            <person name="Vision T.J."/>
            <person name="Zeng Q."/>
            <person name="Zolan M.E."/>
            <person name="Pukkila P.J."/>
        </authorList>
    </citation>
    <scope>NUCLEOTIDE SEQUENCE [LARGE SCALE GENOMIC DNA]</scope>
    <source>
        <strain evidence="2">Okayama-7 / 130 / ATCC MYA-4618 / FGSC 9003</strain>
    </source>
</reference>
<protein>
    <submittedName>
        <fullName evidence="1">Uncharacterized protein</fullName>
    </submittedName>
</protein>
<accession>A8N7A1</accession>
<comment type="caution">
    <text evidence="1">The sequence shown here is derived from an EMBL/GenBank/DDBJ whole genome shotgun (WGS) entry which is preliminary data.</text>
</comment>
<dbReference type="VEuPathDB" id="FungiDB:CC1G_03244"/>
<dbReference type="HOGENOM" id="CLU_2775848_0_0_1"/>
<gene>
    <name evidence="1" type="ORF">CC1G_03244</name>
</gene>
<proteinExistence type="predicted"/>